<keyword evidence="6" id="KW-0863">Zinc-finger</keyword>
<keyword evidence="5" id="KW-0966">Cell projection</keyword>
<protein>
    <recommendedName>
        <fullName evidence="8">RING-type domain-containing protein</fullName>
    </recommendedName>
</protein>
<dbReference type="Proteomes" id="UP000232323">
    <property type="component" value="Unassembled WGS sequence"/>
</dbReference>
<dbReference type="Pfam" id="PF13639">
    <property type="entry name" value="zf-RING_2"/>
    <property type="match status" value="1"/>
</dbReference>
<feature type="region of interest" description="Disordered" evidence="7">
    <location>
        <begin position="748"/>
        <end position="811"/>
    </location>
</feature>
<evidence type="ECO:0000313" key="10">
    <source>
        <dbReference type="Proteomes" id="UP000232323"/>
    </source>
</evidence>
<keyword evidence="6" id="KW-0479">Metal-binding</keyword>
<dbReference type="Gene3D" id="3.30.40.10">
    <property type="entry name" value="Zinc/RING finger domain, C3HC4 (zinc finger)"/>
    <property type="match status" value="1"/>
</dbReference>
<comment type="caution">
    <text evidence="9">The sequence shown here is derived from an EMBL/GenBank/DDBJ whole genome shotgun (WGS) entry which is preliminary data.</text>
</comment>
<feature type="compositionally biased region" description="Polar residues" evidence="7">
    <location>
        <begin position="799"/>
        <end position="810"/>
    </location>
</feature>
<evidence type="ECO:0000256" key="2">
    <source>
        <dbReference type="ARBA" id="ARBA00022614"/>
    </source>
</evidence>
<dbReference type="CDD" id="cd16448">
    <property type="entry name" value="RING-H2"/>
    <property type="match status" value="1"/>
</dbReference>
<feature type="region of interest" description="Disordered" evidence="7">
    <location>
        <begin position="836"/>
        <end position="860"/>
    </location>
</feature>
<evidence type="ECO:0000313" key="9">
    <source>
        <dbReference type="EMBL" id="GAX75104.1"/>
    </source>
</evidence>
<dbReference type="OrthoDB" id="551214at2759"/>
<feature type="region of interest" description="Disordered" evidence="7">
    <location>
        <begin position="488"/>
        <end position="528"/>
    </location>
</feature>
<feature type="region of interest" description="Disordered" evidence="7">
    <location>
        <begin position="567"/>
        <end position="600"/>
    </location>
</feature>
<dbReference type="STRING" id="1157962.A0A250WW91"/>
<keyword evidence="4" id="KW-0969">Cilium</keyword>
<feature type="compositionally biased region" description="Polar residues" evidence="7">
    <location>
        <begin position="648"/>
        <end position="657"/>
    </location>
</feature>
<dbReference type="InterPro" id="IPR013083">
    <property type="entry name" value="Znf_RING/FYVE/PHD"/>
</dbReference>
<evidence type="ECO:0000259" key="8">
    <source>
        <dbReference type="PROSITE" id="PS50089"/>
    </source>
</evidence>
<feature type="compositionally biased region" description="Polar residues" evidence="7">
    <location>
        <begin position="748"/>
        <end position="770"/>
    </location>
</feature>
<dbReference type="PROSITE" id="PS51450">
    <property type="entry name" value="LRR"/>
    <property type="match status" value="2"/>
</dbReference>
<reference evidence="9 10" key="1">
    <citation type="submission" date="2017-08" db="EMBL/GenBank/DDBJ databases">
        <title>Acidophilic green algal genome provides insights into adaptation to an acidic environment.</title>
        <authorList>
            <person name="Hirooka S."/>
            <person name="Hirose Y."/>
            <person name="Kanesaki Y."/>
            <person name="Higuchi S."/>
            <person name="Fujiwara T."/>
            <person name="Onuma R."/>
            <person name="Era A."/>
            <person name="Ohbayashi R."/>
            <person name="Uzuka A."/>
            <person name="Nozaki H."/>
            <person name="Yoshikawa H."/>
            <person name="Miyagishima S.Y."/>
        </authorList>
    </citation>
    <scope>NUCLEOTIDE SEQUENCE [LARGE SCALE GENOMIC DNA]</scope>
    <source>
        <strain evidence="9 10">NIES-2499</strain>
    </source>
</reference>
<sequence>MAQTIAESEDCGDFDADGARTMTRKVVQQLLRGASGTYVTPQFNTTLYLNNQGFRSIQGLEDYTGCKVLHLERNCLSVVQGLSHMIQLRALYLQSNNISVIEGLEACTQLQHLDISNNPISLLSGLPPSLNTLHASSIGLDKDTSILLLSEMCPELQVLDISKNRLPLAAAPALSKLLKLRVLYTKENPCTRSPNYRRVLISTLANLSYLDEQPIDELERCGAEAWAVGGRVAEQAAKEAWREERRRAVKRTMATFAVERAQRRVLRELSGLIGNDEQLSWLMGMLEGPLHADSVPTLVSRMIGGMDRATASPEALYALETGLYSREMSRRGTEVQTFMGERDGVEDSSGPCIAAQASQLEAGWLGAEGLVPELYKLVKDGSADAGCAGAEECVVCSEELQEGAEVMWLPCSHVFHERCIRRWLTGFSNSCPTCRASVINPQPSHIPSSATTVHAILADPMHQTLSDAHDSEEPAGEGQQEVCQHGSGVGIRSNLMPPPPLLSLEDPDSDSGGHAPGPGASNIPSPSTVSTNRIVSNILMELCAALSISPRDSNLAIPVPNLPSVLPESTSPLSASTSSTHQNEARIKGDALTRASEKAKSETYNSTVRIPSYKTVLASTDSHQVESASGQNSNRALSTASEEHSLDQGRSSANTLEDPTYCHLQNMFRRNFGQKSKAAESVLGGWRAFKEGRRRQQQLLEDHRDLSSAAAEELETAGRSNASSGSIGVDSFARDVAVARQISYPYLSSSKEGGNATHQQHPQAATSTQRPSKEARGSSPLNNDSDDSTSSDEDVETSNMTSSTTRFSIHSNHDVIKQASGPAGTVPYQVPAGVLPSASSSSTSVDITEEASGHNSSSSSLQEVLRAVSQVMSERRGQLAANLGLPVADEKKLQPMRHYDLGRVMQWSLGLSATPSLSLPASYHQKGVPKQAPVNITQAVATPPALPRIAFPVETTAAGYEDSKRSRGVLSGLASAATATGQDRAQLVPLLTCGKEENLDEDFAVDLWEVSCVKPSSMPYL</sequence>
<dbReference type="PROSITE" id="PS50089">
    <property type="entry name" value="ZF_RING_2"/>
    <property type="match status" value="1"/>
</dbReference>
<name>A0A250WW91_9CHLO</name>
<feature type="compositionally biased region" description="Acidic residues" evidence="7">
    <location>
        <begin position="784"/>
        <end position="796"/>
    </location>
</feature>
<dbReference type="EMBL" id="BEGY01000010">
    <property type="protein sequence ID" value="GAX75104.1"/>
    <property type="molecule type" value="Genomic_DNA"/>
</dbReference>
<dbReference type="InterPro" id="IPR032675">
    <property type="entry name" value="LRR_dom_sf"/>
</dbReference>
<keyword evidence="2" id="KW-0433">Leucine-rich repeat</keyword>
<dbReference type="SMART" id="SM00184">
    <property type="entry name" value="RING"/>
    <property type="match status" value="1"/>
</dbReference>
<dbReference type="PANTHER" id="PTHR45973:SF9">
    <property type="entry name" value="LEUCINE-RICH REPEAT-CONTAINING PROTEIN 46"/>
    <property type="match status" value="1"/>
</dbReference>
<dbReference type="AlphaFoldDB" id="A0A250WW91"/>
<organism evidence="9 10">
    <name type="scientific">Chlamydomonas eustigma</name>
    <dbReference type="NCBI Taxonomy" id="1157962"/>
    <lineage>
        <taxon>Eukaryota</taxon>
        <taxon>Viridiplantae</taxon>
        <taxon>Chlorophyta</taxon>
        <taxon>core chlorophytes</taxon>
        <taxon>Chlorophyceae</taxon>
        <taxon>CS clade</taxon>
        <taxon>Chlamydomonadales</taxon>
        <taxon>Chlamydomonadaceae</taxon>
        <taxon>Chlamydomonas</taxon>
    </lineage>
</organism>
<dbReference type="InterPro" id="IPR050576">
    <property type="entry name" value="Cilia_flagella_integrity"/>
</dbReference>
<evidence type="ECO:0000256" key="3">
    <source>
        <dbReference type="ARBA" id="ARBA00022737"/>
    </source>
</evidence>
<dbReference type="PANTHER" id="PTHR45973">
    <property type="entry name" value="PROTEIN PHOSPHATASE 1 REGULATORY SUBUNIT SDS22-RELATED"/>
    <property type="match status" value="1"/>
</dbReference>
<dbReference type="GO" id="GO:0008270">
    <property type="term" value="F:zinc ion binding"/>
    <property type="evidence" value="ECO:0007669"/>
    <property type="project" value="UniProtKB-KW"/>
</dbReference>
<comment type="subcellular location">
    <subcellularLocation>
        <location evidence="1">Cytoplasm</location>
        <location evidence="1">Cytoskeleton</location>
        <location evidence="1">Cilium axoneme</location>
    </subcellularLocation>
</comment>
<dbReference type="Gene3D" id="3.80.10.10">
    <property type="entry name" value="Ribonuclease Inhibitor"/>
    <property type="match status" value="2"/>
</dbReference>
<feature type="compositionally biased region" description="Polar residues" evidence="7">
    <location>
        <begin position="621"/>
        <end position="640"/>
    </location>
</feature>
<dbReference type="InterPro" id="IPR001611">
    <property type="entry name" value="Leu-rich_rpt"/>
</dbReference>
<keyword evidence="3" id="KW-0677">Repeat</keyword>
<dbReference type="InterPro" id="IPR001841">
    <property type="entry name" value="Znf_RING"/>
</dbReference>
<keyword evidence="6" id="KW-0862">Zinc</keyword>
<accession>A0A250WW91</accession>
<proteinExistence type="predicted"/>
<evidence type="ECO:0000256" key="7">
    <source>
        <dbReference type="SAM" id="MobiDB-lite"/>
    </source>
</evidence>
<dbReference type="SMART" id="SM00365">
    <property type="entry name" value="LRR_SD22"/>
    <property type="match status" value="2"/>
</dbReference>
<evidence type="ECO:0000256" key="4">
    <source>
        <dbReference type="ARBA" id="ARBA00023069"/>
    </source>
</evidence>
<dbReference type="Pfam" id="PF14580">
    <property type="entry name" value="LRR_9"/>
    <property type="match status" value="1"/>
</dbReference>
<feature type="region of interest" description="Disordered" evidence="7">
    <location>
        <begin position="621"/>
        <end position="657"/>
    </location>
</feature>
<evidence type="ECO:0000256" key="6">
    <source>
        <dbReference type="PROSITE-ProRule" id="PRU00175"/>
    </source>
</evidence>
<feature type="compositionally biased region" description="Basic and acidic residues" evidence="7">
    <location>
        <begin position="583"/>
        <end position="600"/>
    </location>
</feature>
<dbReference type="SUPFAM" id="SSF57850">
    <property type="entry name" value="RING/U-box"/>
    <property type="match status" value="1"/>
</dbReference>
<dbReference type="SUPFAM" id="SSF52075">
    <property type="entry name" value="Outer arm dynein light chain 1"/>
    <property type="match status" value="1"/>
</dbReference>
<feature type="compositionally biased region" description="Low complexity" evidence="7">
    <location>
        <begin position="569"/>
        <end position="580"/>
    </location>
</feature>
<evidence type="ECO:0000256" key="1">
    <source>
        <dbReference type="ARBA" id="ARBA00004430"/>
    </source>
</evidence>
<keyword evidence="10" id="KW-1185">Reference proteome</keyword>
<dbReference type="GO" id="GO:0005930">
    <property type="term" value="C:axoneme"/>
    <property type="evidence" value="ECO:0007669"/>
    <property type="project" value="UniProtKB-SubCell"/>
</dbReference>
<gene>
    <name evidence="9" type="ORF">CEUSTIGMA_g2548.t1</name>
</gene>
<evidence type="ECO:0000256" key="5">
    <source>
        <dbReference type="ARBA" id="ARBA00023273"/>
    </source>
</evidence>
<feature type="domain" description="RING-type" evidence="8">
    <location>
        <begin position="393"/>
        <end position="435"/>
    </location>
</feature>
<feature type="region of interest" description="Disordered" evidence="7">
    <location>
        <begin position="705"/>
        <end position="727"/>
    </location>
</feature>